<evidence type="ECO:0000256" key="1">
    <source>
        <dbReference type="SAM" id="MobiDB-lite"/>
    </source>
</evidence>
<accession>Q7MVC5</accession>
<name>Q7MVC5_PORGI</name>
<dbReference type="KEGG" id="pgi:PG_1148"/>
<sequence length="30" mass="3572">MKKSHSQGKRKLKDLNSAYKIDNQLHYALR</sequence>
<protein>
    <submittedName>
        <fullName evidence="2">Uncharacterized protein</fullName>
    </submittedName>
</protein>
<feature type="compositionally biased region" description="Basic residues" evidence="1">
    <location>
        <begin position="1"/>
        <end position="12"/>
    </location>
</feature>
<proteinExistence type="predicted"/>
<keyword evidence="3" id="KW-1185">Reference proteome</keyword>
<dbReference type="EMBL" id="AE015924">
    <property type="protein sequence ID" value="AAQ66252.1"/>
    <property type="molecule type" value="Genomic_DNA"/>
</dbReference>
<dbReference type="Proteomes" id="UP000000588">
    <property type="component" value="Chromosome"/>
</dbReference>
<feature type="region of interest" description="Disordered" evidence="1">
    <location>
        <begin position="1"/>
        <end position="30"/>
    </location>
</feature>
<organism evidence="2 3">
    <name type="scientific">Porphyromonas gingivalis (strain ATCC BAA-308 / W83)</name>
    <dbReference type="NCBI Taxonomy" id="242619"/>
    <lineage>
        <taxon>Bacteria</taxon>
        <taxon>Pseudomonadati</taxon>
        <taxon>Bacteroidota</taxon>
        <taxon>Bacteroidia</taxon>
        <taxon>Bacteroidales</taxon>
        <taxon>Porphyromonadaceae</taxon>
        <taxon>Porphyromonas</taxon>
    </lineage>
</organism>
<evidence type="ECO:0000313" key="3">
    <source>
        <dbReference type="Proteomes" id="UP000000588"/>
    </source>
</evidence>
<gene>
    <name evidence="2" type="ordered locus">PG_1148</name>
</gene>
<reference evidence="2 3" key="1">
    <citation type="journal article" date="2003" name="J. Bacteriol.">
        <title>Complete genome sequence of the oral pathogenic bacterium Porphyromonas gingivalis strain W83.</title>
        <authorList>
            <person name="Nelson K."/>
            <person name="Fleishmann R."/>
            <person name="DeBoy R."/>
            <person name="Paulsen I."/>
            <person name="Fouts D."/>
            <person name="Eisen J."/>
            <person name="Daugherty S."/>
            <person name="Dodson R."/>
            <person name="Durkin A."/>
            <person name="Gwinn M."/>
            <person name="Haft D."/>
            <person name="Kolonay J."/>
            <person name="Nelson W."/>
            <person name="White O."/>
            <person name="Mason T."/>
            <person name="Tallon L."/>
            <person name="Gray J."/>
            <person name="Granger D."/>
            <person name="Tettelin H."/>
            <person name="Dong H."/>
            <person name="Galvin J."/>
            <person name="Duncan M."/>
            <person name="Dewhirst F."/>
            <person name="Fraser C."/>
        </authorList>
    </citation>
    <scope>NUCLEOTIDE SEQUENCE [LARGE SCALE GENOMIC DNA]</scope>
    <source>
        <strain evidence="3">ATCC BAA-308 / W83</strain>
    </source>
</reference>
<dbReference type="HOGENOM" id="CLU_3404811_0_0_10"/>
<evidence type="ECO:0000313" key="2">
    <source>
        <dbReference type="EMBL" id="AAQ66252.1"/>
    </source>
</evidence>
<dbReference type="EnsemblBacteria" id="AAQ66252">
    <property type="protein sequence ID" value="AAQ66252"/>
    <property type="gene ID" value="PG_1148"/>
</dbReference>
<dbReference type="AlphaFoldDB" id="Q7MVC5"/>